<organism evidence="1">
    <name type="scientific">Brassica napus</name>
    <name type="common">Rape</name>
    <dbReference type="NCBI Taxonomy" id="3708"/>
    <lineage>
        <taxon>Eukaryota</taxon>
        <taxon>Viridiplantae</taxon>
        <taxon>Streptophyta</taxon>
        <taxon>Embryophyta</taxon>
        <taxon>Tracheophyta</taxon>
        <taxon>Spermatophyta</taxon>
        <taxon>Magnoliopsida</taxon>
        <taxon>eudicotyledons</taxon>
        <taxon>Gunneridae</taxon>
        <taxon>Pentapetalae</taxon>
        <taxon>rosids</taxon>
        <taxon>malvids</taxon>
        <taxon>Brassicales</taxon>
        <taxon>Brassicaceae</taxon>
        <taxon>Brassiceae</taxon>
        <taxon>Brassica</taxon>
    </lineage>
</organism>
<sequence>MFESPSSVSFQCSHFLPGGREKTQLWSKTYISFCSNTHGVGFLQQYLRNIKYVRVYKCLQYRLLKHQTRVDQHMYTTPRVALYSLCFLKMDVLEKYFVSKRCRG</sequence>
<dbReference type="Proteomes" id="UP001295469">
    <property type="component" value="Chromosome A08"/>
</dbReference>
<reference evidence="1" key="1">
    <citation type="submission" date="2021-01" db="EMBL/GenBank/DDBJ databases">
        <authorList>
            <consortium name="Genoscope - CEA"/>
            <person name="William W."/>
        </authorList>
    </citation>
    <scope>NUCLEOTIDE SEQUENCE</scope>
</reference>
<evidence type="ECO:0000313" key="1">
    <source>
        <dbReference type="EMBL" id="CAF2222538.1"/>
    </source>
</evidence>
<proteinExistence type="predicted"/>
<protein>
    <submittedName>
        <fullName evidence="1">(rape) hypothetical protein</fullName>
    </submittedName>
</protein>
<dbReference type="AlphaFoldDB" id="A0A816ZMW2"/>
<dbReference type="EMBL" id="HG994362">
    <property type="protein sequence ID" value="CAF2222538.1"/>
    <property type="molecule type" value="Genomic_DNA"/>
</dbReference>
<name>A0A816ZMW2_BRANA</name>
<gene>
    <name evidence="1" type="ORF">DARMORV10_A08P06870.1</name>
</gene>
<accession>A0A816ZMW2</accession>